<organism evidence="1">
    <name type="scientific">marine sediment metagenome</name>
    <dbReference type="NCBI Taxonomy" id="412755"/>
    <lineage>
        <taxon>unclassified sequences</taxon>
        <taxon>metagenomes</taxon>
        <taxon>ecological metagenomes</taxon>
    </lineage>
</organism>
<protein>
    <submittedName>
        <fullName evidence="1">Uncharacterized protein</fullName>
    </submittedName>
</protein>
<reference evidence="1" key="1">
    <citation type="journal article" date="2015" name="Nature">
        <title>Complex archaea that bridge the gap between prokaryotes and eukaryotes.</title>
        <authorList>
            <person name="Spang A."/>
            <person name="Saw J.H."/>
            <person name="Jorgensen S.L."/>
            <person name="Zaremba-Niedzwiedzka K."/>
            <person name="Martijn J."/>
            <person name="Lind A.E."/>
            <person name="van Eijk R."/>
            <person name="Schleper C."/>
            <person name="Guy L."/>
            <person name="Ettema T.J."/>
        </authorList>
    </citation>
    <scope>NUCLEOTIDE SEQUENCE</scope>
</reference>
<sequence length="97" mass="10965">MTAYLTCNITPGQFIGEWAVRGSAYDSTEFSLFVEDHDVDFDDTRPERTGLLRVEVLDQDADRALVKLPVATFEQGRTITVDRTQIQVAHPALTHER</sequence>
<evidence type="ECO:0000313" key="1">
    <source>
        <dbReference type="EMBL" id="KKL97165.1"/>
    </source>
</evidence>
<name>A0A0F9ITP5_9ZZZZ</name>
<dbReference type="AlphaFoldDB" id="A0A0F9ITP5"/>
<comment type="caution">
    <text evidence="1">The sequence shown here is derived from an EMBL/GenBank/DDBJ whole genome shotgun (WGS) entry which is preliminary data.</text>
</comment>
<dbReference type="EMBL" id="LAZR01018233">
    <property type="protein sequence ID" value="KKL97165.1"/>
    <property type="molecule type" value="Genomic_DNA"/>
</dbReference>
<proteinExistence type="predicted"/>
<accession>A0A0F9ITP5</accession>
<gene>
    <name evidence="1" type="ORF">LCGC14_1837240</name>
</gene>